<dbReference type="AlphaFoldDB" id="A0AAJ6GWG5"/>
<gene>
    <name evidence="1" type="ORF">QN060_17380</name>
</gene>
<dbReference type="RefSeq" id="WP_285956679.1">
    <property type="nucleotide sequence ID" value="NZ_CP127225.1"/>
</dbReference>
<name>A0AAJ6GWG5_9XANT</name>
<dbReference type="EMBL" id="CP127225">
    <property type="protein sequence ID" value="WIX05907.1"/>
    <property type="molecule type" value="Genomic_DNA"/>
</dbReference>
<protein>
    <submittedName>
        <fullName evidence="1">Uncharacterized protein</fullName>
    </submittedName>
</protein>
<proteinExistence type="predicted"/>
<dbReference type="Proteomes" id="UP001228059">
    <property type="component" value="Chromosome"/>
</dbReference>
<organism evidence="1 2">
    <name type="scientific">Xanthomonas oryzae pv. leersiae</name>
    <dbReference type="NCBI Taxonomy" id="3112258"/>
    <lineage>
        <taxon>Bacteria</taxon>
        <taxon>Pseudomonadati</taxon>
        <taxon>Pseudomonadota</taxon>
        <taxon>Gammaproteobacteria</taxon>
        <taxon>Lysobacterales</taxon>
        <taxon>Lysobacteraceae</taxon>
        <taxon>Xanthomonas</taxon>
    </lineage>
</organism>
<accession>A0AAJ6GWG5</accession>
<reference evidence="1 2" key="1">
    <citation type="submission" date="2023-05" db="EMBL/GenBank/DDBJ databases">
        <title>Complete Genome Resource of Xanthomonas oryzae pv. leersiae Strain YNJC Isolated From Plateau Japonica Rice in Southwest China.</title>
        <authorList>
            <person name="Aa X."/>
            <person name="Mei L."/>
            <person name="Liu P."/>
            <person name="Yang Y."/>
            <person name="Tang C."/>
            <person name="Zhang F."/>
            <person name="Dong C."/>
            <person name="Wang B."/>
            <person name="Chen X."/>
            <person name="Dai L."/>
        </authorList>
    </citation>
    <scope>NUCLEOTIDE SEQUENCE [LARGE SCALE GENOMIC DNA]</scope>
    <source>
        <strain evidence="1 2">YNJC</strain>
    </source>
</reference>
<sequence>MGTLQVCCYPTTIALNLADHTYVSCGSGAFAWGCWGGKQGGTVVDVGNGSTLRAEKIAEPDERAGITHYLVNGVCHQAANRILKPADIVAENARGYLLSVALFHIYGRESAGLGLFKAPYFEHVGVSGDIGQCLSAPHTSSIDNTPVGSAAGGHSRAFMRESLVLHKLERNWLEKVQDDFKINELTSPDVLEKNLRKLWDERAEQVLAFELQHFGLLLRYRSRLRGEDFEKSIYMELMNIRRRFELNRLRLELALAVDPVNRWIAFVNFFDELVVNFQADLQEALNDRDYVALLDISPNERIVLSDPEIVKNAYSPGSSPNRPRPPGL</sequence>
<evidence type="ECO:0000313" key="1">
    <source>
        <dbReference type="EMBL" id="WIX05907.1"/>
    </source>
</evidence>
<evidence type="ECO:0000313" key="2">
    <source>
        <dbReference type="Proteomes" id="UP001228059"/>
    </source>
</evidence>